<organism evidence="15 16">
    <name type="scientific">Flagellimonas algicola</name>
    <dbReference type="NCBI Taxonomy" id="2583815"/>
    <lineage>
        <taxon>Bacteria</taxon>
        <taxon>Pseudomonadati</taxon>
        <taxon>Bacteroidota</taxon>
        <taxon>Flavobacteriia</taxon>
        <taxon>Flavobacteriales</taxon>
        <taxon>Flavobacteriaceae</taxon>
        <taxon>Flagellimonas</taxon>
    </lineage>
</organism>
<evidence type="ECO:0000313" key="15">
    <source>
        <dbReference type="EMBL" id="TMU57011.1"/>
    </source>
</evidence>
<dbReference type="InterPro" id="IPR000531">
    <property type="entry name" value="Beta-barrel_TonB"/>
</dbReference>
<evidence type="ECO:0000256" key="11">
    <source>
        <dbReference type="RuleBase" id="RU003357"/>
    </source>
</evidence>
<dbReference type="Gene3D" id="2.60.40.1120">
    <property type="entry name" value="Carboxypeptidase-like, regulatory domain"/>
    <property type="match status" value="1"/>
</dbReference>
<dbReference type="EMBL" id="VCNI01000001">
    <property type="protein sequence ID" value="TMU57011.1"/>
    <property type="molecule type" value="Genomic_DNA"/>
</dbReference>
<evidence type="ECO:0000256" key="4">
    <source>
        <dbReference type="ARBA" id="ARBA00022692"/>
    </source>
</evidence>
<dbReference type="Proteomes" id="UP000751614">
    <property type="component" value="Unassembled WGS sequence"/>
</dbReference>
<dbReference type="RefSeq" id="WP_138834045.1">
    <property type="nucleotide sequence ID" value="NZ_VCNI01000001.1"/>
</dbReference>
<feature type="chain" id="PRO_5046092775" evidence="12">
    <location>
        <begin position="19"/>
        <end position="925"/>
    </location>
</feature>
<dbReference type="InterPro" id="IPR039426">
    <property type="entry name" value="TonB-dep_rcpt-like"/>
</dbReference>
<keyword evidence="7 10" id="KW-0472">Membrane</keyword>
<evidence type="ECO:0000259" key="13">
    <source>
        <dbReference type="Pfam" id="PF00593"/>
    </source>
</evidence>
<dbReference type="InterPro" id="IPR037066">
    <property type="entry name" value="Plug_dom_sf"/>
</dbReference>
<dbReference type="PROSITE" id="PS52016">
    <property type="entry name" value="TONB_DEPENDENT_REC_3"/>
    <property type="match status" value="1"/>
</dbReference>
<dbReference type="Pfam" id="PF13715">
    <property type="entry name" value="CarbopepD_reg_2"/>
    <property type="match status" value="1"/>
</dbReference>
<proteinExistence type="inferred from homology"/>
<comment type="caution">
    <text evidence="15">The sequence shown here is derived from an EMBL/GenBank/DDBJ whole genome shotgun (WGS) entry which is preliminary data.</text>
</comment>
<protein>
    <submittedName>
        <fullName evidence="15">TonB-dependent receptor</fullName>
    </submittedName>
</protein>
<name>A0ABY2WQS5_9FLAO</name>
<dbReference type="SUPFAM" id="SSF56935">
    <property type="entry name" value="Porins"/>
    <property type="match status" value="1"/>
</dbReference>
<keyword evidence="8 15" id="KW-0675">Receptor</keyword>
<sequence>MKYILSSLLVLGFYSGLAQEMDEQVSLSFENLSMKEAIVLLHESSDYTFYYVDDWLDSRSISKNYDGMSINEILNDLFADTNLNYHIMDGKRVVLTKGSVIYNELPENFFPSSQEQTMDSVVVESIDARDMIPILQGASQGAIRNTGEIVKIGKEDRNSPNRFATLSGYAINSVTQQPIPGLALVVKGSGQGTTTNAQGFYSIRLPVGRQQIEVSALGYRGEQRALIVYGDGQLNFDLTESFEVLDEVVVEGDRNRNIEETIGGVLQIEIKEIKNIPLVLGERDIFKVATTLPGVTTAGEGAAGFNVRGGKTDQNLILLDHAVIYNPSHFFGLFSAINPFTSNNVDIYKGNIPAEHGGRLSSVFDIHTKDGNDQKFSGEASIGPVTGNLTLETPLIKDKSSLLVGGRATYSNWILRSLKDETLKNSEASFFDVIAKYNYKINKNNDVKVMGYYSRDAFNVTRDSLQTYSNRSVSLQWNHKFSEKSKGDLIFTNSQYKFDINFDANSVSDFDLKYDIEETLLKLKMKYLYNTSHNFDYGISGKLYNVNPGSIEPLQGESIVDPVFLPKEKGLEAAAFISDDFKINEKLSIHAGLRYSWYAALGESEQRIYEAGQPKSEETLIETQSFDNNEVIETYGGLEARLSARYFLTPSLSAKASYNNTFQYVHTLSNSTTASPTDTWKLSDINIEPQRADQFALGLHKNINDNEYELSIESYYKKFSNILDYKTGANLLLNEAVETNVLQGDGKSYGVELLIKKNQGKINGWLGYTYARSLIKFDGNLEEERINGGEYFSSNFDKPHDLSLVTNYKFNRRFSLSANFVFQTGRPVTYPVGNYVYEGREYTFYSDRNKFRIPDYYRLDVSFNIEGNHKIKKFAHSFWNISVYNVLGRNNPFSVFFVTEEGQIKAYKSSIFSIPIPTITYNFKF</sequence>
<evidence type="ECO:0000256" key="7">
    <source>
        <dbReference type="ARBA" id="ARBA00023136"/>
    </source>
</evidence>
<dbReference type="Gene3D" id="2.170.130.10">
    <property type="entry name" value="TonB-dependent receptor, plug domain"/>
    <property type="match status" value="1"/>
</dbReference>
<evidence type="ECO:0000256" key="10">
    <source>
        <dbReference type="PROSITE-ProRule" id="PRU01360"/>
    </source>
</evidence>
<evidence type="ECO:0000259" key="14">
    <source>
        <dbReference type="Pfam" id="PF07715"/>
    </source>
</evidence>
<evidence type="ECO:0000256" key="3">
    <source>
        <dbReference type="ARBA" id="ARBA00022452"/>
    </source>
</evidence>
<gene>
    <name evidence="15" type="ORF">FGG15_05540</name>
</gene>
<dbReference type="Gene3D" id="2.40.170.20">
    <property type="entry name" value="TonB-dependent receptor, beta-barrel domain"/>
    <property type="match status" value="1"/>
</dbReference>
<evidence type="ECO:0000313" key="16">
    <source>
        <dbReference type="Proteomes" id="UP000751614"/>
    </source>
</evidence>
<keyword evidence="4 10" id="KW-0812">Transmembrane</keyword>
<dbReference type="InterPro" id="IPR036942">
    <property type="entry name" value="Beta-barrel_TonB_sf"/>
</dbReference>
<dbReference type="Pfam" id="PF07715">
    <property type="entry name" value="Plug"/>
    <property type="match status" value="1"/>
</dbReference>
<evidence type="ECO:0000256" key="6">
    <source>
        <dbReference type="ARBA" id="ARBA00023077"/>
    </source>
</evidence>
<dbReference type="PANTHER" id="PTHR30069:SF29">
    <property type="entry name" value="HEMOGLOBIN AND HEMOGLOBIN-HAPTOGLOBIN-BINDING PROTEIN 1-RELATED"/>
    <property type="match status" value="1"/>
</dbReference>
<evidence type="ECO:0000256" key="1">
    <source>
        <dbReference type="ARBA" id="ARBA00004571"/>
    </source>
</evidence>
<keyword evidence="16" id="KW-1185">Reference proteome</keyword>
<dbReference type="InterPro" id="IPR008969">
    <property type="entry name" value="CarboxyPept-like_regulatory"/>
</dbReference>
<dbReference type="InterPro" id="IPR012910">
    <property type="entry name" value="Plug_dom"/>
</dbReference>
<dbReference type="Pfam" id="PF00593">
    <property type="entry name" value="TonB_dep_Rec_b-barrel"/>
    <property type="match status" value="1"/>
</dbReference>
<keyword evidence="9 10" id="KW-0998">Cell outer membrane</keyword>
<keyword evidence="2 10" id="KW-0813">Transport</keyword>
<keyword evidence="6 11" id="KW-0798">TonB box</keyword>
<comment type="subcellular location">
    <subcellularLocation>
        <location evidence="1 10">Cell outer membrane</location>
        <topology evidence="1 10">Multi-pass membrane protein</topology>
    </subcellularLocation>
</comment>
<evidence type="ECO:0000256" key="9">
    <source>
        <dbReference type="ARBA" id="ARBA00023237"/>
    </source>
</evidence>
<accession>A0ABY2WQS5</accession>
<keyword evidence="3 10" id="KW-1134">Transmembrane beta strand</keyword>
<dbReference type="SUPFAM" id="SSF49464">
    <property type="entry name" value="Carboxypeptidase regulatory domain-like"/>
    <property type="match status" value="1"/>
</dbReference>
<evidence type="ECO:0000256" key="2">
    <source>
        <dbReference type="ARBA" id="ARBA00022448"/>
    </source>
</evidence>
<feature type="domain" description="TonB-dependent receptor plug" evidence="14">
    <location>
        <begin position="282"/>
        <end position="358"/>
    </location>
</feature>
<dbReference type="PANTHER" id="PTHR30069">
    <property type="entry name" value="TONB-DEPENDENT OUTER MEMBRANE RECEPTOR"/>
    <property type="match status" value="1"/>
</dbReference>
<keyword evidence="5 12" id="KW-0732">Signal</keyword>
<feature type="domain" description="TonB-dependent receptor-like beta-barrel" evidence="13">
    <location>
        <begin position="439"/>
        <end position="886"/>
    </location>
</feature>
<evidence type="ECO:0000256" key="12">
    <source>
        <dbReference type="SAM" id="SignalP"/>
    </source>
</evidence>
<feature type="signal peptide" evidence="12">
    <location>
        <begin position="1"/>
        <end position="18"/>
    </location>
</feature>
<comment type="similarity">
    <text evidence="10 11">Belongs to the TonB-dependent receptor family.</text>
</comment>
<evidence type="ECO:0000256" key="5">
    <source>
        <dbReference type="ARBA" id="ARBA00022729"/>
    </source>
</evidence>
<evidence type="ECO:0000256" key="8">
    <source>
        <dbReference type="ARBA" id="ARBA00023170"/>
    </source>
</evidence>
<reference evidence="15 16" key="1">
    <citation type="submission" date="2019-05" db="EMBL/GenBank/DDBJ databases">
        <title>Flagellimonas sp. AsT0115, sp. nov., isolated from a marine red algae, Asparagopsis taxiformis.</title>
        <authorList>
            <person name="Kim J."/>
            <person name="Jeong S.E."/>
            <person name="Jeon C.O."/>
        </authorList>
    </citation>
    <scope>NUCLEOTIDE SEQUENCE [LARGE SCALE GENOMIC DNA]</scope>
    <source>
        <strain evidence="15 16">AsT0115</strain>
    </source>
</reference>